<proteinExistence type="predicted"/>
<dbReference type="Proteomes" id="UP000824890">
    <property type="component" value="Unassembled WGS sequence"/>
</dbReference>
<reference evidence="1 2" key="1">
    <citation type="submission" date="2021-05" db="EMBL/GenBank/DDBJ databases">
        <title>Genome Assembly of Synthetic Allotetraploid Brassica napus Reveals Homoeologous Exchanges between Subgenomes.</title>
        <authorList>
            <person name="Davis J.T."/>
        </authorList>
    </citation>
    <scope>NUCLEOTIDE SEQUENCE [LARGE SCALE GENOMIC DNA]</scope>
    <source>
        <strain evidence="2">cv. Da-Ae</strain>
        <tissue evidence="1">Seedling</tissue>
    </source>
</reference>
<protein>
    <submittedName>
        <fullName evidence="1">Uncharacterized protein</fullName>
    </submittedName>
</protein>
<keyword evidence="2" id="KW-1185">Reference proteome</keyword>
<dbReference type="EMBL" id="JAGKQM010000011">
    <property type="protein sequence ID" value="KAH0904237.1"/>
    <property type="molecule type" value="Genomic_DNA"/>
</dbReference>
<evidence type="ECO:0000313" key="2">
    <source>
        <dbReference type="Proteomes" id="UP000824890"/>
    </source>
</evidence>
<comment type="caution">
    <text evidence="1">The sequence shown here is derived from an EMBL/GenBank/DDBJ whole genome shotgun (WGS) entry which is preliminary data.</text>
</comment>
<name>A0ABQ8BIE5_BRANA</name>
<gene>
    <name evidence="1" type="ORF">HID58_043740</name>
</gene>
<evidence type="ECO:0000313" key="1">
    <source>
        <dbReference type="EMBL" id="KAH0904237.1"/>
    </source>
</evidence>
<accession>A0ABQ8BIE5</accession>
<organism evidence="1 2">
    <name type="scientific">Brassica napus</name>
    <name type="common">Rape</name>
    <dbReference type="NCBI Taxonomy" id="3708"/>
    <lineage>
        <taxon>Eukaryota</taxon>
        <taxon>Viridiplantae</taxon>
        <taxon>Streptophyta</taxon>
        <taxon>Embryophyta</taxon>
        <taxon>Tracheophyta</taxon>
        <taxon>Spermatophyta</taxon>
        <taxon>Magnoliopsida</taxon>
        <taxon>eudicotyledons</taxon>
        <taxon>Gunneridae</taxon>
        <taxon>Pentapetalae</taxon>
        <taxon>rosids</taxon>
        <taxon>malvids</taxon>
        <taxon>Brassicales</taxon>
        <taxon>Brassicaceae</taxon>
        <taxon>Brassiceae</taxon>
        <taxon>Brassica</taxon>
    </lineage>
</organism>
<sequence length="102" mass="11859">MLQLPIGAILMEHKWVYQKNIMGAMDIYISDEVHEDRKWCLQLTILILFLIGKMTSINSFHYSHEKKFFLNFAIGHILRTKNTMDDKVVGGAQNMPCVIVYV</sequence>